<comment type="similarity">
    <text evidence="1">Belongs to the SMC family. SMC5 subfamily.</text>
</comment>
<dbReference type="GO" id="GO:0000724">
    <property type="term" value="P:double-strand break repair via homologous recombination"/>
    <property type="evidence" value="ECO:0007669"/>
    <property type="project" value="TreeGrafter"/>
</dbReference>
<dbReference type="Gene3D" id="3.40.50.300">
    <property type="entry name" value="P-loop containing nucleotide triphosphate hydrolases"/>
    <property type="match status" value="2"/>
</dbReference>
<feature type="coiled-coil region" evidence="4">
    <location>
        <begin position="240"/>
        <end position="274"/>
    </location>
</feature>
<dbReference type="VEuPathDB" id="MicrosporidiaDB:CWI38_0661p0020"/>
<feature type="non-terminal residue" evidence="6">
    <location>
        <position position="1149"/>
    </location>
</feature>
<keyword evidence="7" id="KW-1185">Reference proteome</keyword>
<protein>
    <recommendedName>
        <fullName evidence="2">Structural maintenance of chromosomes protein 5</fullName>
    </recommendedName>
</protein>
<feature type="coiled-coil region" evidence="4">
    <location>
        <begin position="166"/>
        <end position="193"/>
    </location>
</feature>
<accession>A0A4Q9LVI5</accession>
<dbReference type="OrthoDB" id="10254973at2759"/>
<dbReference type="SUPFAM" id="SSF52540">
    <property type="entry name" value="P-loop containing nucleoside triphosphate hydrolases"/>
    <property type="match status" value="2"/>
</dbReference>
<feature type="coiled-coil region" evidence="4">
    <location>
        <begin position="638"/>
        <end position="675"/>
    </location>
</feature>
<feature type="domain" description="Rad50/SbcC-type AAA" evidence="5">
    <location>
        <begin position="12"/>
        <end position="204"/>
    </location>
</feature>
<dbReference type="Pfam" id="PF13476">
    <property type="entry name" value="AAA_23"/>
    <property type="match status" value="1"/>
</dbReference>
<name>A0A4Q9LVI5_9MICR</name>
<dbReference type="Proteomes" id="UP000292282">
    <property type="component" value="Unassembled WGS sequence"/>
</dbReference>
<evidence type="ECO:0000313" key="7">
    <source>
        <dbReference type="Proteomes" id="UP000292282"/>
    </source>
</evidence>
<feature type="coiled-coil region" evidence="4">
    <location>
        <begin position="836"/>
        <end position="863"/>
    </location>
</feature>
<dbReference type="PANTHER" id="PTHR45916:SF1">
    <property type="entry name" value="STRUCTURAL MAINTENANCE OF CHROMOSOMES PROTEIN 5"/>
    <property type="match status" value="1"/>
</dbReference>
<dbReference type="STRING" id="1176355.A0A4Q9LVI5"/>
<proteinExistence type="inferred from homology"/>
<evidence type="ECO:0000256" key="3">
    <source>
        <dbReference type="ARBA" id="ARBA00023054"/>
    </source>
</evidence>
<dbReference type="InterPro" id="IPR038729">
    <property type="entry name" value="Rad50/SbcC_AAA"/>
</dbReference>
<feature type="coiled-coil region" evidence="4">
    <location>
        <begin position="315"/>
        <end position="396"/>
    </location>
</feature>
<evidence type="ECO:0000259" key="5">
    <source>
        <dbReference type="Pfam" id="PF13476"/>
    </source>
</evidence>
<dbReference type="GO" id="GO:0003697">
    <property type="term" value="F:single-stranded DNA binding"/>
    <property type="evidence" value="ECO:0007669"/>
    <property type="project" value="TreeGrafter"/>
</dbReference>
<evidence type="ECO:0000256" key="4">
    <source>
        <dbReference type="SAM" id="Coils"/>
    </source>
</evidence>
<comment type="caution">
    <text evidence="6">The sequence shown here is derived from an EMBL/GenBank/DDBJ whole genome shotgun (WGS) entry which is preliminary data.</text>
</comment>
<sequence length="1149" mass="135670">MHCSYRKGNILSLKLRNFQTYSEIKFNFGPNLNFIAGPNGSGKSSIANALVFVFGGTPKTIGKSKNISDYIKFDTVDGYVEAVIKISDEEVCTVKRTIRAHSNTSNWFKNNIPVTKIEIQSLVQSLNINVDNLCQFLPQEKVSEFSRLSPEELLQETLETSTDKIIISKKENLKLLENNLIKIENNIDVVDKRKEGIEKVMNDMKRDVEKFVEKEKMEEKIKLMKIKKEWIIFEINQKNYTEIGNKIKVLKEKIEEENENLIEINKAIEEEQNDSQFINFDGKLVDFKNRNNKLDCKIKNISSKKQTKDLIEIDKVSLEKKINSRNSELKNLTKKIEDLKNKLNKISIPKPIEINENDKNKIDELEEELSNLKREMMKIQNESVEISKEIEDLTSKRNLLTESDSRKLEQLKKYHNDTYQAVVWLRANKNIFKDEIIEPPFLHINLKDLKYSQEVEMFLNFSILSTFICKNFEDFEKLTSFLKDEKKLKINVFEKITSESKSKYTLEEIKNLGFDGYLIDFIETRNEIKEFINIMGHFNEIPIAKKSLNENAIFKTHDFKRMVINKSYFEIKRSKYNSEDFIIIQNRISSKNFFDTKLPQQEISEIEKILKSKDLKRKDNRIQYKIIMEKINEKDDFLNDLYSKRSEYKARLMEIENITEQKKYLSNNIKDLEIEFKKLSDFSKYEIEEQEIKEKIKIINIEIQNSISEVVKNVKEENFYEFFTDLYFLHQEIKQKELKILSEKQKLKEINISIEEYNDLLKKFISSKSELKSVLKKSKKEILENKLSPLQTQVLNKLPDKIENLDKEIASESAKLTFFNIDTEFIKDFTSKENILNEINLKKSNFENEKRSVQIKIDSLKNDLIIKIQEIIKPINEKFRYFFKKINCEGKIEFHEKDLFSSKWGINILVKFRENENFEILSSFRQSGGEKSVTTILFLLSLQESSPAPFRLVDEINQGMDRYNEKLVHDILLEISEQPNSPQFFIITPKIVPDLSFSRNMKVIIVYAGMFENLERIFENYKHNVELRSEHMLLQLLDCLEKSKEISTRRAAILKVENNNKTHLALIKGFLKVKYRLVEEVTKKSLEEAQLAKLYNEIEKRKFYSKLYNARKNELASVSDSSRWLKRGNIRSRNEAVFCYIQDRNVFWG</sequence>
<keyword evidence="3 4" id="KW-0175">Coiled coil</keyword>
<dbReference type="EMBL" id="PITK01000661">
    <property type="protein sequence ID" value="TBU12708.1"/>
    <property type="molecule type" value="Genomic_DNA"/>
</dbReference>
<reference evidence="6 7" key="1">
    <citation type="submission" date="2017-12" db="EMBL/GenBank/DDBJ databases">
        <authorList>
            <person name="Pombert J.-F."/>
            <person name="Haag K.L."/>
            <person name="Ebert D."/>
        </authorList>
    </citation>
    <scope>NUCLEOTIDE SEQUENCE [LARGE SCALE GENOMIC DNA]</scope>
    <source>
        <strain evidence="6">IL-G-3</strain>
    </source>
</reference>
<evidence type="ECO:0000256" key="2">
    <source>
        <dbReference type="ARBA" id="ARBA00018687"/>
    </source>
</evidence>
<dbReference type="InterPro" id="IPR027417">
    <property type="entry name" value="P-loop_NTPase"/>
</dbReference>
<dbReference type="GO" id="GO:0005634">
    <property type="term" value="C:nucleus"/>
    <property type="evidence" value="ECO:0007669"/>
    <property type="project" value="TreeGrafter"/>
</dbReference>
<organism evidence="6 7">
    <name type="scientific">Hamiltosporidium tvaerminnensis</name>
    <dbReference type="NCBI Taxonomy" id="1176355"/>
    <lineage>
        <taxon>Eukaryota</taxon>
        <taxon>Fungi</taxon>
        <taxon>Fungi incertae sedis</taxon>
        <taxon>Microsporidia</taxon>
        <taxon>Dubosqiidae</taxon>
        <taxon>Hamiltosporidium</taxon>
    </lineage>
</organism>
<dbReference type="GO" id="GO:0030915">
    <property type="term" value="C:Smc5-Smc6 complex"/>
    <property type="evidence" value="ECO:0007669"/>
    <property type="project" value="TreeGrafter"/>
</dbReference>
<evidence type="ECO:0000256" key="1">
    <source>
        <dbReference type="ARBA" id="ARBA00010171"/>
    </source>
</evidence>
<dbReference type="PANTHER" id="PTHR45916">
    <property type="entry name" value="STRUCTURAL MAINTENANCE OF CHROMOSOMES PROTEIN 5"/>
    <property type="match status" value="1"/>
</dbReference>
<evidence type="ECO:0000313" key="6">
    <source>
        <dbReference type="EMBL" id="TBU12708.1"/>
    </source>
</evidence>
<gene>
    <name evidence="6" type="ORF">CWI38_0661p0020</name>
</gene>
<dbReference type="GO" id="GO:0016887">
    <property type="term" value="F:ATP hydrolysis activity"/>
    <property type="evidence" value="ECO:0007669"/>
    <property type="project" value="InterPro"/>
</dbReference>
<dbReference type="AlphaFoldDB" id="A0A4Q9LVI5"/>